<feature type="repeat" description="WD" evidence="7">
    <location>
        <begin position="161"/>
        <end position="197"/>
    </location>
</feature>
<dbReference type="EMBL" id="JBJQND010000002">
    <property type="protein sequence ID" value="KAL3886706.1"/>
    <property type="molecule type" value="Genomic_DNA"/>
</dbReference>
<reference evidence="9 10" key="1">
    <citation type="submission" date="2024-11" db="EMBL/GenBank/DDBJ databases">
        <title>Chromosome-level genome assembly of the freshwater bivalve Anodonta woodiana.</title>
        <authorList>
            <person name="Chen X."/>
        </authorList>
    </citation>
    <scope>NUCLEOTIDE SEQUENCE [LARGE SCALE GENOMIC DNA]</scope>
    <source>
        <strain evidence="9">MN2024</strain>
        <tissue evidence="9">Gills</tissue>
    </source>
</reference>
<dbReference type="InterPro" id="IPR001680">
    <property type="entry name" value="WD40_rpt"/>
</dbReference>
<dbReference type="SMART" id="SM00320">
    <property type="entry name" value="WD40"/>
    <property type="match status" value="6"/>
</dbReference>
<dbReference type="SUPFAM" id="SSF50978">
    <property type="entry name" value="WD40 repeat-like"/>
    <property type="match status" value="1"/>
</dbReference>
<accession>A0ABD3XM79</accession>
<dbReference type="Pfam" id="PF00400">
    <property type="entry name" value="WD40"/>
    <property type="match status" value="4"/>
</dbReference>
<dbReference type="Proteomes" id="UP001634394">
    <property type="component" value="Unassembled WGS sequence"/>
</dbReference>
<keyword evidence="10" id="KW-1185">Reference proteome</keyword>
<comment type="subcellular location">
    <subcellularLocation>
        <location evidence="1">Nucleus</location>
    </subcellularLocation>
</comment>
<evidence type="ECO:0000256" key="2">
    <source>
        <dbReference type="ARBA" id="ARBA00009341"/>
    </source>
</evidence>
<evidence type="ECO:0000259" key="8">
    <source>
        <dbReference type="Pfam" id="PF12265"/>
    </source>
</evidence>
<evidence type="ECO:0000313" key="9">
    <source>
        <dbReference type="EMBL" id="KAL3886706.1"/>
    </source>
</evidence>
<keyword evidence="4" id="KW-0677">Repeat</keyword>
<dbReference type="PANTHER" id="PTHR22850">
    <property type="entry name" value="WD40 REPEAT FAMILY"/>
    <property type="match status" value="1"/>
</dbReference>
<dbReference type="PROSITE" id="PS50082">
    <property type="entry name" value="WD_REPEATS_2"/>
    <property type="match status" value="4"/>
</dbReference>
<dbReference type="AlphaFoldDB" id="A0ABD3XM79"/>
<evidence type="ECO:0000256" key="1">
    <source>
        <dbReference type="ARBA" id="ARBA00004123"/>
    </source>
</evidence>
<feature type="domain" description="Histone-binding protein RBBP4-like N-terminal" evidence="8">
    <location>
        <begin position="37"/>
        <end position="84"/>
    </location>
</feature>
<evidence type="ECO:0000256" key="3">
    <source>
        <dbReference type="ARBA" id="ARBA00022574"/>
    </source>
</evidence>
<comment type="similarity">
    <text evidence="2">Belongs to the WD repeat RBAP46/RBAP48/MSI1 family.</text>
</comment>
<keyword evidence="5" id="KW-0156">Chromatin regulator</keyword>
<comment type="caution">
    <text evidence="9">The sequence shown here is derived from an EMBL/GenBank/DDBJ whole genome shotgun (WGS) entry which is preliminary data.</text>
</comment>
<keyword evidence="3 7" id="KW-0853">WD repeat</keyword>
<feature type="repeat" description="WD" evidence="7">
    <location>
        <begin position="211"/>
        <end position="246"/>
    </location>
</feature>
<dbReference type="InterPro" id="IPR050459">
    <property type="entry name" value="WD_repeat_RBAP46/RBAP48/MSI1"/>
</dbReference>
<proteinExistence type="inferred from homology"/>
<sequence length="403" mass="46191">MEQNGWFHEAEEEQMCSEDNNILGTEEYGFKDLLVKHQSLTAQWLPDATRPEGEDYLLHQLILGTQTESGQQNYLVIANVQIPDENPRCHDLDYDDKSVNWKVEIQMKMNHEGKVNKACFMPQKQCIIATQTSYGDVLIFDSTKQPSENDPSGKCSPELTLKGHGQVEYGLSWNPIINGYLVSASYDHAIRVWDVNSMFAKRGVIGAIATVKEHSSVVNDVAWHPFYQNMFGSVGNDESLMIWDTRLYRTAHIVRAHAAAVNCLAFNPYREFILATGSADETIALWDLRNLKSALFSIESHKDAIIQLQWSPHNEKLLASSGRDQRLYVWDISDLGAEQSTDNPTDDPPELLSIRCEHNGDIFQFSWNPNEPRVICSVTEENIVQFWKMAEHDYYIELWNYWH</sequence>
<dbReference type="InterPro" id="IPR015943">
    <property type="entry name" value="WD40/YVTN_repeat-like_dom_sf"/>
</dbReference>
<evidence type="ECO:0000313" key="10">
    <source>
        <dbReference type="Proteomes" id="UP001634394"/>
    </source>
</evidence>
<organism evidence="9 10">
    <name type="scientific">Sinanodonta woodiana</name>
    <name type="common">Chinese pond mussel</name>
    <name type="synonym">Anodonta woodiana</name>
    <dbReference type="NCBI Taxonomy" id="1069815"/>
    <lineage>
        <taxon>Eukaryota</taxon>
        <taxon>Metazoa</taxon>
        <taxon>Spiralia</taxon>
        <taxon>Lophotrochozoa</taxon>
        <taxon>Mollusca</taxon>
        <taxon>Bivalvia</taxon>
        <taxon>Autobranchia</taxon>
        <taxon>Heteroconchia</taxon>
        <taxon>Palaeoheterodonta</taxon>
        <taxon>Unionida</taxon>
        <taxon>Unionoidea</taxon>
        <taxon>Unionidae</taxon>
        <taxon>Unioninae</taxon>
        <taxon>Sinanodonta</taxon>
    </lineage>
</organism>
<dbReference type="PROSITE" id="PS00678">
    <property type="entry name" value="WD_REPEATS_1"/>
    <property type="match status" value="3"/>
</dbReference>
<dbReference type="InterPro" id="IPR036322">
    <property type="entry name" value="WD40_repeat_dom_sf"/>
</dbReference>
<gene>
    <name evidence="9" type="ORF">ACJMK2_026685</name>
</gene>
<evidence type="ECO:0000256" key="5">
    <source>
        <dbReference type="ARBA" id="ARBA00022853"/>
    </source>
</evidence>
<evidence type="ECO:0000256" key="4">
    <source>
        <dbReference type="ARBA" id="ARBA00022737"/>
    </source>
</evidence>
<dbReference type="InterPro" id="IPR020472">
    <property type="entry name" value="WD40_PAC1"/>
</dbReference>
<dbReference type="InterPro" id="IPR022052">
    <property type="entry name" value="Histone-bd_RBBP4-like_N"/>
</dbReference>
<dbReference type="InterPro" id="IPR019775">
    <property type="entry name" value="WD40_repeat_CS"/>
</dbReference>
<feature type="repeat" description="WD" evidence="7">
    <location>
        <begin position="298"/>
        <end position="340"/>
    </location>
</feature>
<evidence type="ECO:0000256" key="6">
    <source>
        <dbReference type="ARBA" id="ARBA00023242"/>
    </source>
</evidence>
<dbReference type="PRINTS" id="PR00320">
    <property type="entry name" value="GPROTEINBRPT"/>
</dbReference>
<protein>
    <recommendedName>
        <fullName evidence="8">Histone-binding protein RBBP4-like N-terminal domain-containing protein</fullName>
    </recommendedName>
</protein>
<dbReference type="GO" id="GO:0006325">
    <property type="term" value="P:chromatin organization"/>
    <property type="evidence" value="ECO:0007669"/>
    <property type="project" value="UniProtKB-KW"/>
</dbReference>
<dbReference type="PROSITE" id="PS50294">
    <property type="entry name" value="WD_REPEATS_REGION"/>
    <property type="match status" value="4"/>
</dbReference>
<keyword evidence="6" id="KW-0539">Nucleus</keyword>
<feature type="repeat" description="WD" evidence="7">
    <location>
        <begin position="254"/>
        <end position="296"/>
    </location>
</feature>
<evidence type="ECO:0000256" key="7">
    <source>
        <dbReference type="PROSITE-ProRule" id="PRU00221"/>
    </source>
</evidence>
<name>A0ABD3XM79_SINWO</name>
<dbReference type="GO" id="GO:0005634">
    <property type="term" value="C:nucleus"/>
    <property type="evidence" value="ECO:0007669"/>
    <property type="project" value="UniProtKB-SubCell"/>
</dbReference>
<dbReference type="Pfam" id="PF12265">
    <property type="entry name" value="CAF1C_H4-bd"/>
    <property type="match status" value="1"/>
</dbReference>
<dbReference type="Gene3D" id="2.130.10.10">
    <property type="entry name" value="YVTN repeat-like/Quinoprotein amine dehydrogenase"/>
    <property type="match status" value="1"/>
</dbReference>